<comment type="caution">
    <text evidence="1">The sequence shown here is derived from an EMBL/GenBank/DDBJ whole genome shotgun (WGS) entry which is preliminary data.</text>
</comment>
<dbReference type="GeneID" id="63809340"/>
<organism evidence="1 2">
    <name type="scientific">Aspergillus ochraceoroseus IBT 24754</name>
    <dbReference type="NCBI Taxonomy" id="1392256"/>
    <lineage>
        <taxon>Eukaryota</taxon>
        <taxon>Fungi</taxon>
        <taxon>Dikarya</taxon>
        <taxon>Ascomycota</taxon>
        <taxon>Pezizomycotina</taxon>
        <taxon>Eurotiomycetes</taxon>
        <taxon>Eurotiomycetidae</taxon>
        <taxon>Eurotiales</taxon>
        <taxon>Aspergillaceae</taxon>
        <taxon>Aspergillus</taxon>
        <taxon>Aspergillus subgen. Nidulantes</taxon>
    </lineage>
</organism>
<proteinExistence type="predicted"/>
<gene>
    <name evidence="1" type="ORF">P175DRAFT_015546</name>
</gene>
<dbReference type="RefSeq" id="XP_040755385.1">
    <property type="nucleotide sequence ID" value="XM_040892458.1"/>
</dbReference>
<accession>A0A2T5M627</accession>
<dbReference type="EMBL" id="MSFN02000001">
    <property type="protein sequence ID" value="PTU23993.1"/>
    <property type="molecule type" value="Genomic_DNA"/>
</dbReference>
<evidence type="ECO:0000313" key="2">
    <source>
        <dbReference type="Proteomes" id="UP000244073"/>
    </source>
</evidence>
<evidence type="ECO:0000313" key="1">
    <source>
        <dbReference type="EMBL" id="PTU23993.1"/>
    </source>
</evidence>
<protein>
    <submittedName>
        <fullName evidence="1">Uncharacterized protein</fullName>
    </submittedName>
</protein>
<sequence length="105" mass="12247">MLMRSSNGPSALCRTAVPPTMCRALLSFKEELRLSILYRTKRECRRHEYLHHSPEHGIACIRELMSCPTYYSPPASFLRRHVFGIWDLPPYQGPRRLSQIEWTSG</sequence>
<dbReference type="AlphaFoldDB" id="A0A2T5M627"/>
<dbReference type="Proteomes" id="UP000244073">
    <property type="component" value="Unassembled WGS sequence"/>
</dbReference>
<dbReference type="VEuPathDB" id="FungiDB:P175DRAFT_015546"/>
<reference evidence="1 2" key="1">
    <citation type="journal article" date="2018" name="Proc. Natl. Acad. Sci. U.S.A.">
        <title>Linking secondary metabolites to gene clusters through genome sequencing of six diverse Aspergillus species.</title>
        <authorList>
            <person name="Kaerboelling I."/>
            <person name="Vesth T.C."/>
            <person name="Frisvad J.C."/>
            <person name="Nybo J.L."/>
            <person name="Theobald S."/>
            <person name="Kuo A."/>
            <person name="Bowyer P."/>
            <person name="Matsuda Y."/>
            <person name="Mondo S."/>
            <person name="Lyhne E.K."/>
            <person name="Kogle M.E."/>
            <person name="Clum A."/>
            <person name="Lipzen A."/>
            <person name="Salamov A."/>
            <person name="Ngan C.Y."/>
            <person name="Daum C."/>
            <person name="Chiniquy J."/>
            <person name="Barry K."/>
            <person name="LaButti K."/>
            <person name="Haridas S."/>
            <person name="Simmons B.A."/>
            <person name="Magnuson J.K."/>
            <person name="Mortensen U.H."/>
            <person name="Larsen T.O."/>
            <person name="Grigoriev I.V."/>
            <person name="Baker S.E."/>
            <person name="Andersen M.R."/>
        </authorList>
    </citation>
    <scope>NUCLEOTIDE SEQUENCE [LARGE SCALE GENOMIC DNA]</scope>
    <source>
        <strain evidence="1 2">IBT 24754</strain>
    </source>
</reference>
<name>A0A2T5M627_9EURO</name>